<evidence type="ECO:0000256" key="1">
    <source>
        <dbReference type="SAM" id="Coils"/>
    </source>
</evidence>
<dbReference type="AlphaFoldDB" id="A0A6G0IZA6"/>
<comment type="caution">
    <text evidence="3">The sequence shown here is derived from an EMBL/GenBank/DDBJ whole genome shotgun (WGS) entry which is preliminary data.</text>
</comment>
<protein>
    <recommendedName>
        <fullName evidence="5">LINE-1 type transposase domain-containing protein 1</fullName>
    </recommendedName>
</protein>
<evidence type="ECO:0000313" key="4">
    <source>
        <dbReference type="Proteomes" id="UP000424527"/>
    </source>
</evidence>
<dbReference type="Proteomes" id="UP000424527">
    <property type="component" value="Unassembled WGS sequence"/>
</dbReference>
<name>A0A6G0IZA6_LARCR</name>
<dbReference type="PANTHER" id="PTHR11505">
    <property type="entry name" value="L1 TRANSPOSABLE ELEMENT-RELATED"/>
    <property type="match status" value="1"/>
</dbReference>
<feature type="region of interest" description="Disordered" evidence="2">
    <location>
        <begin position="1"/>
        <end position="23"/>
    </location>
</feature>
<sequence length="273" mass="30767">MTESTEQEENEDNGETKLGEASTDQNAVLQALTTLHTELEDFKQGMRRDLDEFKNHVKKVLKDDLAEFKGEVMRELQSQNANIAEAQTRIADMETACLEMKETLLAVVKENTEMRGKIVDLESRSRRNNIRIYGVPEEKEGGSVIEFVNELFKRHLALPEGLELRVQRAHRALIPKPAAASSPRSIIVNFLEFHVKELVLRKAWQQKIEINGKRLYFDNDWTHQDSSEGEGDPLPDALYEDAFAVGLRPGDIQHSGGGSTGPEPTRNQGEGDD</sequence>
<feature type="compositionally biased region" description="Acidic residues" evidence="2">
    <location>
        <begin position="1"/>
        <end position="13"/>
    </location>
</feature>
<dbReference type="EMBL" id="REGW02000005">
    <property type="protein sequence ID" value="KAE8296855.1"/>
    <property type="molecule type" value="Genomic_DNA"/>
</dbReference>
<feature type="coiled-coil region" evidence="1">
    <location>
        <begin position="69"/>
        <end position="103"/>
    </location>
</feature>
<reference evidence="3 4" key="1">
    <citation type="submission" date="2019-07" db="EMBL/GenBank/DDBJ databases">
        <title>Chromosome genome assembly for large yellow croaker.</title>
        <authorList>
            <person name="Xiao S."/>
        </authorList>
    </citation>
    <scope>NUCLEOTIDE SEQUENCE [LARGE SCALE GENOMIC DNA]</scope>
    <source>
        <strain evidence="3">JMULYC20181020</strain>
        <tissue evidence="3">Muscle</tissue>
    </source>
</reference>
<dbReference type="InterPro" id="IPR004244">
    <property type="entry name" value="Transposase_22"/>
</dbReference>
<feature type="region of interest" description="Disordered" evidence="2">
    <location>
        <begin position="248"/>
        <end position="273"/>
    </location>
</feature>
<organism evidence="3 4">
    <name type="scientific">Larimichthys crocea</name>
    <name type="common">Large yellow croaker</name>
    <name type="synonym">Pseudosciaena crocea</name>
    <dbReference type="NCBI Taxonomy" id="215358"/>
    <lineage>
        <taxon>Eukaryota</taxon>
        <taxon>Metazoa</taxon>
        <taxon>Chordata</taxon>
        <taxon>Craniata</taxon>
        <taxon>Vertebrata</taxon>
        <taxon>Euteleostomi</taxon>
        <taxon>Actinopterygii</taxon>
        <taxon>Neopterygii</taxon>
        <taxon>Teleostei</taxon>
        <taxon>Neoteleostei</taxon>
        <taxon>Acanthomorphata</taxon>
        <taxon>Eupercaria</taxon>
        <taxon>Sciaenidae</taxon>
        <taxon>Larimichthys</taxon>
    </lineage>
</organism>
<proteinExistence type="predicted"/>
<dbReference type="Gene3D" id="3.30.70.1820">
    <property type="entry name" value="L1 transposable element, RRM domain"/>
    <property type="match status" value="1"/>
</dbReference>
<accession>A0A6G0IZA6</accession>
<gene>
    <name evidence="3" type="ORF">D5F01_LYC05624</name>
</gene>
<keyword evidence="1" id="KW-0175">Coiled coil</keyword>
<keyword evidence="4" id="KW-1185">Reference proteome</keyword>
<evidence type="ECO:0008006" key="5">
    <source>
        <dbReference type="Google" id="ProtNLM"/>
    </source>
</evidence>
<evidence type="ECO:0000256" key="2">
    <source>
        <dbReference type="SAM" id="MobiDB-lite"/>
    </source>
</evidence>
<evidence type="ECO:0000313" key="3">
    <source>
        <dbReference type="EMBL" id="KAE8296855.1"/>
    </source>
</evidence>